<gene>
    <name evidence="4" type="ORF">FPZ49_24860</name>
</gene>
<evidence type="ECO:0000256" key="2">
    <source>
        <dbReference type="ARBA" id="ARBA00023027"/>
    </source>
</evidence>
<dbReference type="InterPro" id="IPR036291">
    <property type="entry name" value="NAD(P)-bd_dom_sf"/>
</dbReference>
<evidence type="ECO:0000313" key="5">
    <source>
        <dbReference type="Proteomes" id="UP000317036"/>
    </source>
</evidence>
<dbReference type="EMBL" id="VNJI01000040">
    <property type="protein sequence ID" value="TVY07266.1"/>
    <property type="molecule type" value="Genomic_DNA"/>
</dbReference>
<reference evidence="4 5" key="1">
    <citation type="submission" date="2019-07" db="EMBL/GenBank/DDBJ databases">
        <authorList>
            <person name="Kim J."/>
        </authorList>
    </citation>
    <scope>NUCLEOTIDE SEQUENCE [LARGE SCALE GENOMIC DNA]</scope>
    <source>
        <strain evidence="4 5">JC52</strain>
    </source>
</reference>
<feature type="domain" description="D-isomer specific 2-hydroxyacid dehydrogenase NAD-binding" evidence="3">
    <location>
        <begin position="103"/>
        <end position="274"/>
    </location>
</feature>
<dbReference type="Proteomes" id="UP000317036">
    <property type="component" value="Unassembled WGS sequence"/>
</dbReference>
<dbReference type="RefSeq" id="WP_144852145.1">
    <property type="nucleotide sequence ID" value="NZ_VNJI01000040.1"/>
</dbReference>
<organism evidence="4 5">
    <name type="scientific">Paenibacillus cremeus</name>
    <dbReference type="NCBI Taxonomy" id="2163881"/>
    <lineage>
        <taxon>Bacteria</taxon>
        <taxon>Bacillati</taxon>
        <taxon>Bacillota</taxon>
        <taxon>Bacilli</taxon>
        <taxon>Bacillales</taxon>
        <taxon>Paenibacillaceae</taxon>
        <taxon>Paenibacillus</taxon>
    </lineage>
</organism>
<evidence type="ECO:0000256" key="1">
    <source>
        <dbReference type="ARBA" id="ARBA00023002"/>
    </source>
</evidence>
<evidence type="ECO:0000259" key="3">
    <source>
        <dbReference type="Pfam" id="PF02826"/>
    </source>
</evidence>
<dbReference type="Gene3D" id="3.40.50.720">
    <property type="entry name" value="NAD(P)-binding Rossmann-like Domain"/>
    <property type="match status" value="2"/>
</dbReference>
<dbReference type="GO" id="GO:0016491">
    <property type="term" value="F:oxidoreductase activity"/>
    <property type="evidence" value="ECO:0007669"/>
    <property type="project" value="UniProtKB-KW"/>
</dbReference>
<evidence type="ECO:0000313" key="4">
    <source>
        <dbReference type="EMBL" id="TVY07266.1"/>
    </source>
</evidence>
<keyword evidence="5" id="KW-1185">Reference proteome</keyword>
<dbReference type="CDD" id="cd05300">
    <property type="entry name" value="2-Hacid_dh_1"/>
    <property type="match status" value="1"/>
</dbReference>
<dbReference type="Pfam" id="PF02826">
    <property type="entry name" value="2-Hacid_dh_C"/>
    <property type="match status" value="1"/>
</dbReference>
<dbReference type="OrthoDB" id="9805416at2"/>
<dbReference type="SUPFAM" id="SSF51735">
    <property type="entry name" value="NAD(P)-binding Rossmann-fold domains"/>
    <property type="match status" value="1"/>
</dbReference>
<accession>A0A559K585</accession>
<dbReference type="PANTHER" id="PTHR43333:SF1">
    <property type="entry name" value="D-ISOMER SPECIFIC 2-HYDROXYACID DEHYDROGENASE NAD-BINDING DOMAIN-CONTAINING PROTEIN"/>
    <property type="match status" value="1"/>
</dbReference>
<dbReference type="InterPro" id="IPR006140">
    <property type="entry name" value="D-isomer_DH_NAD-bd"/>
</dbReference>
<protein>
    <submittedName>
        <fullName evidence="4">D-2-hydroxyacid dehydrogenase</fullName>
    </submittedName>
</protein>
<keyword evidence="2" id="KW-0520">NAD</keyword>
<proteinExistence type="predicted"/>
<keyword evidence="1" id="KW-0560">Oxidoreductase</keyword>
<dbReference type="AlphaFoldDB" id="A0A559K585"/>
<comment type="caution">
    <text evidence="4">The sequence shown here is derived from an EMBL/GenBank/DDBJ whole genome shotgun (WGS) entry which is preliminary data.</text>
</comment>
<name>A0A559K585_9BACL</name>
<sequence length="309" mass="34095">MEINNLLITGRMYRELEILKERRPDKQFRFLAESEVTEADLDWADAYVAFKPVPTFHFGSLRWVHALGAGVDAFLFRKPWQSDVLLTRTTGEFGRKIAEYCLGYIMADLNQHATFARQQARSEWTPAASPLLSSIRAVVFGTGSIGQEIARVLSLLGAQVTGISFSGEAKPFYNQVCKLDAMGDCLARADWVINTLPLTNATHHLFNQALLAELNGAGFINVGRGPSVDTRAMLDALDRGSVRLAVLDVFEEEPLAPDSPLWSRPDVQITPHISAVTSVEEAAEGLLSTLEQLEKGATLTNQVNTERGY</sequence>
<dbReference type="PANTHER" id="PTHR43333">
    <property type="entry name" value="2-HACID_DH_C DOMAIN-CONTAINING PROTEIN"/>
    <property type="match status" value="1"/>
</dbReference>
<dbReference type="PRINTS" id="PR00411">
    <property type="entry name" value="PNDRDTASEI"/>
</dbReference>
<dbReference type="GO" id="GO:0051287">
    <property type="term" value="F:NAD binding"/>
    <property type="evidence" value="ECO:0007669"/>
    <property type="project" value="InterPro"/>
</dbReference>